<accession>A0ABS3Q691</accession>
<evidence type="ECO:0000313" key="8">
    <source>
        <dbReference type="Proteomes" id="UP000664835"/>
    </source>
</evidence>
<dbReference type="RefSeq" id="WP_208150471.1">
    <property type="nucleotide sequence ID" value="NZ_JAGETV010000019.1"/>
</dbReference>
<dbReference type="EMBL" id="JAGETV010000019">
    <property type="protein sequence ID" value="MBO1927855.1"/>
    <property type="molecule type" value="Genomic_DNA"/>
</dbReference>
<name>A0ABS3Q691_9GAMM</name>
<keyword evidence="2 5" id="KW-0812">Transmembrane</keyword>
<sequence>MPFKILFAMFYDFILLCAVWFASAIPFVIWQGGDFAGNDKINLAFQIYLIAITYIYLTYFWTQSGQTPGLRTWKLQLLREDDYILTRHNANLRFLLMVLLFGISWIGLLLPKKQLLHDQLAKTKIVAVSDAENPKD</sequence>
<feature type="domain" description="RDD" evidence="6">
    <location>
        <begin position="6"/>
        <end position="122"/>
    </location>
</feature>
<evidence type="ECO:0000256" key="5">
    <source>
        <dbReference type="SAM" id="Phobius"/>
    </source>
</evidence>
<proteinExistence type="predicted"/>
<protein>
    <submittedName>
        <fullName evidence="7">RDD family protein</fullName>
    </submittedName>
</protein>
<reference evidence="7 8" key="1">
    <citation type="submission" date="2021-03" db="EMBL/GenBank/DDBJ databases">
        <title>Thiomicrorhabdus sp.nov.,novel sulfur-oxidizing bacteria isolated from coastal sediment.</title>
        <authorList>
            <person name="Liu X."/>
        </authorList>
    </citation>
    <scope>NUCLEOTIDE SEQUENCE [LARGE SCALE GENOMIC DNA]</scope>
    <source>
        <strain evidence="7 8">6S2-11</strain>
    </source>
</reference>
<keyword evidence="3 5" id="KW-1133">Transmembrane helix</keyword>
<evidence type="ECO:0000256" key="4">
    <source>
        <dbReference type="ARBA" id="ARBA00023136"/>
    </source>
</evidence>
<evidence type="ECO:0000313" key="7">
    <source>
        <dbReference type="EMBL" id="MBO1927855.1"/>
    </source>
</evidence>
<evidence type="ECO:0000256" key="3">
    <source>
        <dbReference type="ARBA" id="ARBA00022989"/>
    </source>
</evidence>
<organism evidence="7 8">
    <name type="scientific">Thiomicrorhabdus marina</name>
    <dbReference type="NCBI Taxonomy" id="2818442"/>
    <lineage>
        <taxon>Bacteria</taxon>
        <taxon>Pseudomonadati</taxon>
        <taxon>Pseudomonadota</taxon>
        <taxon>Gammaproteobacteria</taxon>
        <taxon>Thiotrichales</taxon>
        <taxon>Piscirickettsiaceae</taxon>
        <taxon>Thiomicrorhabdus</taxon>
    </lineage>
</organism>
<feature type="transmembrane region" description="Helical" evidence="5">
    <location>
        <begin position="41"/>
        <end position="61"/>
    </location>
</feature>
<comment type="subcellular location">
    <subcellularLocation>
        <location evidence="1">Membrane</location>
        <topology evidence="1">Multi-pass membrane protein</topology>
    </subcellularLocation>
</comment>
<evidence type="ECO:0000256" key="2">
    <source>
        <dbReference type="ARBA" id="ARBA00022692"/>
    </source>
</evidence>
<keyword evidence="8" id="KW-1185">Reference proteome</keyword>
<dbReference type="InterPro" id="IPR010432">
    <property type="entry name" value="RDD"/>
</dbReference>
<feature type="transmembrane region" description="Helical" evidence="5">
    <location>
        <begin position="6"/>
        <end position="29"/>
    </location>
</feature>
<evidence type="ECO:0000259" key="6">
    <source>
        <dbReference type="Pfam" id="PF06271"/>
    </source>
</evidence>
<gene>
    <name evidence="7" type="ORF">J3998_09725</name>
</gene>
<comment type="caution">
    <text evidence="7">The sequence shown here is derived from an EMBL/GenBank/DDBJ whole genome shotgun (WGS) entry which is preliminary data.</text>
</comment>
<feature type="transmembrane region" description="Helical" evidence="5">
    <location>
        <begin position="92"/>
        <end position="110"/>
    </location>
</feature>
<evidence type="ECO:0000256" key="1">
    <source>
        <dbReference type="ARBA" id="ARBA00004141"/>
    </source>
</evidence>
<keyword evidence="4 5" id="KW-0472">Membrane</keyword>
<dbReference type="Pfam" id="PF06271">
    <property type="entry name" value="RDD"/>
    <property type="match status" value="1"/>
</dbReference>
<dbReference type="Proteomes" id="UP000664835">
    <property type="component" value="Unassembled WGS sequence"/>
</dbReference>